<dbReference type="Proteomes" id="UP000824241">
    <property type="component" value="Unassembled WGS sequence"/>
</dbReference>
<reference evidence="3" key="1">
    <citation type="submission" date="2020-10" db="EMBL/GenBank/DDBJ databases">
        <authorList>
            <person name="Gilroy R."/>
        </authorList>
    </citation>
    <scope>NUCLEOTIDE SEQUENCE</scope>
    <source>
        <strain evidence="3">CHK189-12415</strain>
    </source>
</reference>
<evidence type="ECO:0000256" key="2">
    <source>
        <dbReference type="PIRSR" id="PIRSR033579-3"/>
    </source>
</evidence>
<name>A0A9D1DWQ1_9FIRM</name>
<dbReference type="AlphaFoldDB" id="A0A9D1DWQ1"/>
<keyword evidence="2" id="KW-0479">Metal-binding</keyword>
<keyword evidence="2" id="KW-0170">Cobalt</keyword>
<evidence type="ECO:0000313" key="4">
    <source>
        <dbReference type="Proteomes" id="UP000824241"/>
    </source>
</evidence>
<protein>
    <submittedName>
        <fullName evidence="3">Sirohydrochlorin cobaltochelatase</fullName>
    </submittedName>
</protein>
<comment type="caution">
    <text evidence="3">The sequence shown here is derived from an EMBL/GenBank/DDBJ whole genome shotgun (WGS) entry which is preliminary data.</text>
</comment>
<feature type="active site" description="Proton acceptor" evidence="1">
    <location>
        <position position="142"/>
    </location>
</feature>
<dbReference type="SUPFAM" id="SSF53800">
    <property type="entry name" value="Chelatase"/>
    <property type="match status" value="1"/>
</dbReference>
<dbReference type="EMBL" id="DVHA01000103">
    <property type="protein sequence ID" value="HIR60555.1"/>
    <property type="molecule type" value="Genomic_DNA"/>
</dbReference>
<reference evidence="3" key="2">
    <citation type="journal article" date="2021" name="PeerJ">
        <title>Extensive microbial diversity within the chicken gut microbiome revealed by metagenomics and culture.</title>
        <authorList>
            <person name="Gilroy R."/>
            <person name="Ravi A."/>
            <person name="Getino M."/>
            <person name="Pursley I."/>
            <person name="Horton D.L."/>
            <person name="Alikhan N.F."/>
            <person name="Baker D."/>
            <person name="Gharbi K."/>
            <person name="Hall N."/>
            <person name="Watson M."/>
            <person name="Adriaenssens E.M."/>
            <person name="Foster-Nyarko E."/>
            <person name="Jarju S."/>
            <person name="Secka A."/>
            <person name="Antonio M."/>
            <person name="Oren A."/>
            <person name="Chaudhuri R.R."/>
            <person name="La Ragione R."/>
            <person name="Hildebrand F."/>
            <person name="Pallen M.J."/>
        </authorList>
    </citation>
    <scope>NUCLEOTIDE SEQUENCE</scope>
    <source>
        <strain evidence="3">CHK189-12415</strain>
    </source>
</reference>
<gene>
    <name evidence="3" type="ORF">IAB37_03160</name>
</gene>
<sequence length="261" mass="28568">MKQALLVVSCGTTASTGRTDIALVEKALASETPGRDFFRAFTNPGVRQAMKEQGEQIPSLPEAFGELERQGYRDVLMQPTHILYGTEYEKMMDTARRYTGRFEKLAFGRPLLSDHGSLLTLAEALIRRHGGNPQCAAVFLGHGSAHFAGMAYPALQTALRLIGCENGFVGTVKGWPGYEEVLRQLEAGGYREVKLVPMLLASGGATFREMAGDGPDSWQARLKEAGFTVYPVFQGLGALPEVQQLYRTQLRRLIAAEGLAR</sequence>
<dbReference type="GO" id="GO:0019251">
    <property type="term" value="P:anaerobic cobalamin biosynthetic process"/>
    <property type="evidence" value="ECO:0007669"/>
    <property type="project" value="InterPro"/>
</dbReference>
<organism evidence="3 4">
    <name type="scientific">Candidatus Faecivivens stercoravium</name>
    <dbReference type="NCBI Taxonomy" id="2840803"/>
    <lineage>
        <taxon>Bacteria</taxon>
        <taxon>Bacillati</taxon>
        <taxon>Bacillota</taxon>
        <taxon>Clostridia</taxon>
        <taxon>Eubacteriales</taxon>
        <taxon>Oscillospiraceae</taxon>
        <taxon>Oscillospiraceae incertae sedis</taxon>
        <taxon>Candidatus Faecivivens</taxon>
    </lineage>
</organism>
<dbReference type="GO" id="GO:0016852">
    <property type="term" value="F:sirohydrochlorin cobaltochelatase activity"/>
    <property type="evidence" value="ECO:0007669"/>
    <property type="project" value="InterPro"/>
</dbReference>
<feature type="binding site" evidence="2">
    <location>
        <position position="142"/>
    </location>
    <ligand>
        <name>Co(2+)</name>
        <dbReference type="ChEBI" id="CHEBI:48828"/>
    </ligand>
</feature>
<accession>A0A9D1DWQ1</accession>
<evidence type="ECO:0000313" key="3">
    <source>
        <dbReference type="EMBL" id="HIR60555.1"/>
    </source>
</evidence>
<evidence type="ECO:0000256" key="1">
    <source>
        <dbReference type="PIRSR" id="PIRSR033579-1"/>
    </source>
</evidence>
<dbReference type="Gene3D" id="3.40.50.1400">
    <property type="match status" value="2"/>
</dbReference>
<dbReference type="InterPro" id="IPR010388">
    <property type="entry name" value="Anaerobic_Co-chelatase"/>
</dbReference>
<dbReference type="Pfam" id="PF06180">
    <property type="entry name" value="CbiK"/>
    <property type="match status" value="1"/>
</dbReference>
<dbReference type="PIRSF" id="PIRSF033579">
    <property type="entry name" value="Anaer_Co_chel"/>
    <property type="match status" value="1"/>
</dbReference>
<dbReference type="GO" id="GO:0046872">
    <property type="term" value="F:metal ion binding"/>
    <property type="evidence" value="ECO:0007669"/>
    <property type="project" value="UniProtKB-KW"/>
</dbReference>
<proteinExistence type="predicted"/>